<sequence length="631" mass="71516">MAPQVDSTVDSDSTLSTTNDTSGETSSSDEIFDDITTTEKRSIERLRRPEAFHRWRPQYHLMAPHGWMNDPCAPGYNAKTEKYHMNLQWNPWGNSWGNLSWGHAESSDLVHWRVSPDPSITPTATLDSCGIFTGCTLPAKDPQSRAESRKLTAFYTSARKLPISYRLPYSRGSERLAVATSSDNGQTWERIPMNIILAEPPPNIDITSWRDPFVDRWEALDNLMCHGTRWLYGTLSGGVRNRTPTIFLYRIDPENTTEWKFLSSLVELSTNFNPSRWSGDFGLNWEVSNFLTLRGEDDTAHEVLITSAEGTIEDSAGGALSKDHRQMWMCGKLRKTEKGQPQLEYRYGGTLDFGSFYAANGFWDYRSKHFVTTGWIFEEDLPQSLVEQQGWSGCLSIPRNIVLKTWCGVVGALKSDLSSLTCFDVKLEEDGTHTLHTVSALPDSRLRMLRSSKILDGQSDIWRYPFYNPCSKWELQIEFDVEEGVHYLGFDIVHSVDGAQYTRVYFEPGSETLFVDRSKSTTVKGINVKTRSAPHTLFTFRQGMTTRRETLNLHVYFDASVLEVFANERTALTTRVYPDVPARLGTCQGVRLFVEAENECASGQQQGVDFKSCMRHCELWALQSAISYPSG</sequence>
<dbReference type="SMART" id="SM00640">
    <property type="entry name" value="Glyco_32"/>
    <property type="match status" value="1"/>
</dbReference>
<keyword evidence="3 4" id="KW-0326">Glycosidase</keyword>
<protein>
    <recommendedName>
        <fullName evidence="10">Glycosyl hydrolase family 32 N-terminal domain-containing protein</fullName>
    </recommendedName>
</protein>
<name>A0AAV9MVF7_9EURO</name>
<gene>
    <name evidence="8" type="ORF">LTR84_010292</name>
</gene>
<dbReference type="Pfam" id="PF08244">
    <property type="entry name" value="Glyco_hydro_32C"/>
    <property type="match status" value="1"/>
</dbReference>
<proteinExistence type="inferred from homology"/>
<dbReference type="RefSeq" id="XP_064700564.1">
    <property type="nucleotide sequence ID" value="XM_064853829.1"/>
</dbReference>
<dbReference type="InterPro" id="IPR013189">
    <property type="entry name" value="Glyco_hydro_32_C"/>
</dbReference>
<accession>A0AAV9MVF7</accession>
<evidence type="ECO:0000256" key="3">
    <source>
        <dbReference type="ARBA" id="ARBA00023295"/>
    </source>
</evidence>
<evidence type="ECO:0000256" key="2">
    <source>
        <dbReference type="ARBA" id="ARBA00022801"/>
    </source>
</evidence>
<dbReference type="CDD" id="cd18621">
    <property type="entry name" value="GH32_XdINV-like"/>
    <property type="match status" value="1"/>
</dbReference>
<dbReference type="InterPro" id="IPR023296">
    <property type="entry name" value="Glyco_hydro_beta-prop_sf"/>
</dbReference>
<evidence type="ECO:0000256" key="4">
    <source>
        <dbReference type="RuleBase" id="RU362110"/>
    </source>
</evidence>
<organism evidence="8 9">
    <name type="scientific">Exophiala bonariae</name>
    <dbReference type="NCBI Taxonomy" id="1690606"/>
    <lineage>
        <taxon>Eukaryota</taxon>
        <taxon>Fungi</taxon>
        <taxon>Dikarya</taxon>
        <taxon>Ascomycota</taxon>
        <taxon>Pezizomycotina</taxon>
        <taxon>Eurotiomycetes</taxon>
        <taxon>Chaetothyriomycetidae</taxon>
        <taxon>Chaetothyriales</taxon>
        <taxon>Herpotrichiellaceae</taxon>
        <taxon>Exophiala</taxon>
    </lineage>
</organism>
<evidence type="ECO:0000256" key="5">
    <source>
        <dbReference type="SAM" id="MobiDB-lite"/>
    </source>
</evidence>
<evidence type="ECO:0000313" key="8">
    <source>
        <dbReference type="EMBL" id="KAK5044920.1"/>
    </source>
</evidence>
<dbReference type="Proteomes" id="UP001358417">
    <property type="component" value="Unassembled WGS sequence"/>
</dbReference>
<dbReference type="PANTHER" id="PTHR42800">
    <property type="entry name" value="EXOINULINASE INUD (AFU_ORTHOLOGUE AFUA_5G00480)"/>
    <property type="match status" value="1"/>
</dbReference>
<comment type="similarity">
    <text evidence="1 4">Belongs to the glycosyl hydrolase 32 family.</text>
</comment>
<dbReference type="GO" id="GO:0004575">
    <property type="term" value="F:sucrose alpha-glucosidase activity"/>
    <property type="evidence" value="ECO:0007669"/>
    <property type="project" value="TreeGrafter"/>
</dbReference>
<evidence type="ECO:0000259" key="7">
    <source>
        <dbReference type="Pfam" id="PF08244"/>
    </source>
</evidence>
<dbReference type="GO" id="GO:0005737">
    <property type="term" value="C:cytoplasm"/>
    <property type="evidence" value="ECO:0007669"/>
    <property type="project" value="TreeGrafter"/>
</dbReference>
<dbReference type="EMBL" id="JAVRRD010000041">
    <property type="protein sequence ID" value="KAK5044920.1"/>
    <property type="molecule type" value="Genomic_DNA"/>
</dbReference>
<dbReference type="InterPro" id="IPR001362">
    <property type="entry name" value="Glyco_hydro_32"/>
</dbReference>
<keyword evidence="2 4" id="KW-0378">Hydrolase</keyword>
<keyword evidence="9" id="KW-1185">Reference proteome</keyword>
<evidence type="ECO:0008006" key="10">
    <source>
        <dbReference type="Google" id="ProtNLM"/>
    </source>
</evidence>
<dbReference type="InterPro" id="IPR013148">
    <property type="entry name" value="Glyco_hydro_32_N"/>
</dbReference>
<feature type="domain" description="Glycosyl hydrolase family 32 C-terminal" evidence="7">
    <location>
        <begin position="470"/>
        <end position="597"/>
    </location>
</feature>
<reference evidence="8 9" key="1">
    <citation type="submission" date="2023-08" db="EMBL/GenBank/DDBJ databases">
        <title>Black Yeasts Isolated from many extreme environments.</title>
        <authorList>
            <person name="Coleine C."/>
            <person name="Stajich J.E."/>
            <person name="Selbmann L."/>
        </authorList>
    </citation>
    <scope>NUCLEOTIDE SEQUENCE [LARGE SCALE GENOMIC DNA]</scope>
    <source>
        <strain evidence="8 9">CCFEE 5792</strain>
    </source>
</reference>
<feature type="compositionally biased region" description="Low complexity" evidence="5">
    <location>
        <begin position="1"/>
        <end position="22"/>
    </location>
</feature>
<dbReference type="InterPro" id="IPR013320">
    <property type="entry name" value="ConA-like_dom_sf"/>
</dbReference>
<dbReference type="GO" id="GO:0005987">
    <property type="term" value="P:sucrose catabolic process"/>
    <property type="evidence" value="ECO:0007669"/>
    <property type="project" value="TreeGrafter"/>
</dbReference>
<dbReference type="PANTHER" id="PTHR42800:SF3">
    <property type="entry name" value="GLYCOSYL HYDROLASE FAMILY 32 N-TERMINAL DOMAIN-CONTAINING PROTEIN"/>
    <property type="match status" value="1"/>
</dbReference>
<feature type="region of interest" description="Disordered" evidence="5">
    <location>
        <begin position="1"/>
        <end position="36"/>
    </location>
</feature>
<evidence type="ECO:0000256" key="1">
    <source>
        <dbReference type="ARBA" id="ARBA00009902"/>
    </source>
</evidence>
<dbReference type="Gene3D" id="2.60.120.560">
    <property type="entry name" value="Exo-inulinase, domain 1"/>
    <property type="match status" value="1"/>
</dbReference>
<evidence type="ECO:0000313" key="9">
    <source>
        <dbReference type="Proteomes" id="UP001358417"/>
    </source>
</evidence>
<comment type="caution">
    <text evidence="8">The sequence shown here is derived from an EMBL/GenBank/DDBJ whole genome shotgun (WGS) entry which is preliminary data.</text>
</comment>
<feature type="domain" description="Glycosyl hydrolase family 32 N-terminal" evidence="6">
    <location>
        <begin position="60"/>
        <end position="405"/>
    </location>
</feature>
<dbReference type="SUPFAM" id="SSF75005">
    <property type="entry name" value="Arabinanase/levansucrase/invertase"/>
    <property type="match status" value="1"/>
</dbReference>
<dbReference type="GeneID" id="89978450"/>
<dbReference type="Gene3D" id="2.115.10.20">
    <property type="entry name" value="Glycosyl hydrolase domain, family 43"/>
    <property type="match status" value="1"/>
</dbReference>
<evidence type="ECO:0000259" key="6">
    <source>
        <dbReference type="Pfam" id="PF00251"/>
    </source>
</evidence>
<dbReference type="SUPFAM" id="SSF49899">
    <property type="entry name" value="Concanavalin A-like lectins/glucanases"/>
    <property type="match status" value="1"/>
</dbReference>
<dbReference type="AlphaFoldDB" id="A0AAV9MVF7"/>
<dbReference type="Pfam" id="PF00251">
    <property type="entry name" value="Glyco_hydro_32N"/>
    <property type="match status" value="1"/>
</dbReference>